<gene>
    <name evidence="2" type="ORF">PGH07_02725</name>
</gene>
<evidence type="ECO:0000256" key="1">
    <source>
        <dbReference type="SAM" id="Phobius"/>
    </source>
</evidence>
<evidence type="ECO:0000313" key="2">
    <source>
        <dbReference type="EMBL" id="MDM5271088.1"/>
    </source>
</evidence>
<keyword evidence="1" id="KW-0472">Membrane</keyword>
<name>A0ABT7QW82_9BACT</name>
<feature type="transmembrane region" description="Helical" evidence="1">
    <location>
        <begin position="27"/>
        <end position="44"/>
    </location>
</feature>
<dbReference type="RefSeq" id="WP_289412397.1">
    <property type="nucleotide sequence ID" value="NZ_JAQIBD010000001.1"/>
</dbReference>
<keyword evidence="1" id="KW-1133">Transmembrane helix</keyword>
<dbReference type="EMBL" id="JAQIBD010000001">
    <property type="protein sequence ID" value="MDM5271088.1"/>
    <property type="molecule type" value="Genomic_DNA"/>
</dbReference>
<accession>A0ABT7QW82</accession>
<organism evidence="2 3">
    <name type="scientific">Sulfurovum zhangzhouensis</name>
    <dbReference type="NCBI Taxonomy" id="3019067"/>
    <lineage>
        <taxon>Bacteria</taxon>
        <taxon>Pseudomonadati</taxon>
        <taxon>Campylobacterota</taxon>
        <taxon>Epsilonproteobacteria</taxon>
        <taxon>Campylobacterales</taxon>
        <taxon>Sulfurovaceae</taxon>
        <taxon>Sulfurovum</taxon>
    </lineage>
</organism>
<evidence type="ECO:0000313" key="3">
    <source>
        <dbReference type="Proteomes" id="UP001169069"/>
    </source>
</evidence>
<feature type="transmembrane region" description="Helical" evidence="1">
    <location>
        <begin position="5"/>
        <end position="21"/>
    </location>
</feature>
<keyword evidence="1" id="KW-0812">Transmembrane</keyword>
<feature type="transmembrane region" description="Helical" evidence="1">
    <location>
        <begin position="65"/>
        <end position="87"/>
    </location>
</feature>
<proteinExistence type="predicted"/>
<reference evidence="2" key="1">
    <citation type="submission" date="2023-01" db="EMBL/GenBank/DDBJ databases">
        <title>Sulfurovum sp. zt1-1 genome assembly.</title>
        <authorList>
            <person name="Wang J."/>
        </authorList>
    </citation>
    <scope>NUCLEOTIDE SEQUENCE</scope>
    <source>
        <strain evidence="2">Zt1-1</strain>
    </source>
</reference>
<comment type="caution">
    <text evidence="2">The sequence shown here is derived from an EMBL/GenBank/DDBJ whole genome shotgun (WGS) entry which is preliminary data.</text>
</comment>
<protein>
    <submittedName>
        <fullName evidence="2">Uncharacterized protein</fullName>
    </submittedName>
</protein>
<keyword evidence="3" id="KW-1185">Reference proteome</keyword>
<dbReference type="Proteomes" id="UP001169069">
    <property type="component" value="Unassembled WGS sequence"/>
</dbReference>
<sequence length="88" mass="10198">MFDRAFIAIILIIVISIIVYQTASMPIANVLLAILFSIGAIPLYKKCQNRRKKPIKRTFWRNYWYDIKCTLIMIPYGIGVAGFIVWIS</sequence>